<organism evidence="2 3">
    <name type="scientific">Pseudolycoriella hygida</name>
    <dbReference type="NCBI Taxonomy" id="35572"/>
    <lineage>
        <taxon>Eukaryota</taxon>
        <taxon>Metazoa</taxon>
        <taxon>Ecdysozoa</taxon>
        <taxon>Arthropoda</taxon>
        <taxon>Hexapoda</taxon>
        <taxon>Insecta</taxon>
        <taxon>Pterygota</taxon>
        <taxon>Neoptera</taxon>
        <taxon>Endopterygota</taxon>
        <taxon>Diptera</taxon>
        <taxon>Nematocera</taxon>
        <taxon>Sciaroidea</taxon>
        <taxon>Sciaridae</taxon>
        <taxon>Pseudolycoriella</taxon>
    </lineage>
</organism>
<evidence type="ECO:0000256" key="1">
    <source>
        <dbReference type="SAM" id="MobiDB-lite"/>
    </source>
</evidence>
<reference evidence="2" key="1">
    <citation type="submission" date="2022-07" db="EMBL/GenBank/DDBJ databases">
        <authorList>
            <person name="Trinca V."/>
            <person name="Uliana J.V.C."/>
            <person name="Torres T.T."/>
            <person name="Ward R.J."/>
            <person name="Monesi N."/>
        </authorList>
    </citation>
    <scope>NUCLEOTIDE SEQUENCE</scope>
    <source>
        <strain evidence="2">HSMRA1968</strain>
        <tissue evidence="2">Whole embryos</tissue>
    </source>
</reference>
<protein>
    <submittedName>
        <fullName evidence="2">Uncharacterized protein</fullName>
    </submittedName>
</protein>
<feature type="compositionally biased region" description="Polar residues" evidence="1">
    <location>
        <begin position="115"/>
        <end position="133"/>
    </location>
</feature>
<gene>
    <name evidence="2" type="ORF">Bhyg_10859</name>
</gene>
<name>A0A9Q0MU94_9DIPT</name>
<proteinExistence type="predicted"/>
<keyword evidence="3" id="KW-1185">Reference proteome</keyword>
<sequence length="155" mass="17234">MKIKYLENPYPESPPTSSSRLVSIVTNMEQTDITTTSDESLLNETTTSIPMTTDPSDNATRNFYIARSNDATQQLNMSSSEETNSAEDDAYVVPIRTDEEAERLTLWKNENDTINEISSTTDDNGDLTSTSPVSPVDILVNENGDQFDQINQQTI</sequence>
<evidence type="ECO:0000313" key="3">
    <source>
        <dbReference type="Proteomes" id="UP001151699"/>
    </source>
</evidence>
<accession>A0A9Q0MU94</accession>
<dbReference type="EMBL" id="WJQU01000003">
    <property type="protein sequence ID" value="KAJ6638126.1"/>
    <property type="molecule type" value="Genomic_DNA"/>
</dbReference>
<evidence type="ECO:0000313" key="2">
    <source>
        <dbReference type="EMBL" id="KAJ6638126.1"/>
    </source>
</evidence>
<comment type="caution">
    <text evidence="2">The sequence shown here is derived from an EMBL/GenBank/DDBJ whole genome shotgun (WGS) entry which is preliminary data.</text>
</comment>
<feature type="region of interest" description="Disordered" evidence="1">
    <location>
        <begin position="115"/>
        <end position="134"/>
    </location>
</feature>
<dbReference type="Proteomes" id="UP001151699">
    <property type="component" value="Chromosome X"/>
</dbReference>
<feature type="non-terminal residue" evidence="2">
    <location>
        <position position="1"/>
    </location>
</feature>
<dbReference type="AlphaFoldDB" id="A0A9Q0MU94"/>